<gene>
    <name evidence="7" type="ORF">GCM10007100_15200</name>
</gene>
<evidence type="ECO:0000313" key="8">
    <source>
        <dbReference type="Proteomes" id="UP000644507"/>
    </source>
</evidence>
<evidence type="ECO:0000256" key="3">
    <source>
        <dbReference type="ARBA" id="ARBA00022777"/>
    </source>
</evidence>
<evidence type="ECO:0000256" key="4">
    <source>
        <dbReference type="ARBA" id="ARBA00022840"/>
    </source>
</evidence>
<dbReference type="Gene3D" id="1.10.510.10">
    <property type="entry name" value="Transferase(Phosphotransferase) domain 1"/>
    <property type="match status" value="1"/>
</dbReference>
<dbReference type="SUPFAM" id="SSF56112">
    <property type="entry name" value="Protein kinase-like (PK-like)"/>
    <property type="match status" value="1"/>
</dbReference>
<keyword evidence="3" id="KW-0418">Kinase</keyword>
<dbReference type="PANTHER" id="PTHR43289">
    <property type="entry name" value="MITOGEN-ACTIVATED PROTEIN KINASE KINASE KINASE 20-RELATED"/>
    <property type="match status" value="1"/>
</dbReference>
<dbReference type="InterPro" id="IPR000719">
    <property type="entry name" value="Prot_kinase_dom"/>
</dbReference>
<feature type="domain" description="Protein kinase" evidence="6">
    <location>
        <begin position="41"/>
        <end position="391"/>
    </location>
</feature>
<proteinExistence type="predicted"/>
<dbReference type="InterPro" id="IPR011009">
    <property type="entry name" value="Kinase-like_dom_sf"/>
</dbReference>
<comment type="caution">
    <text evidence="7">The sequence shown here is derived from an EMBL/GenBank/DDBJ whole genome shotgun (WGS) entry which is preliminary data.</text>
</comment>
<dbReference type="Proteomes" id="UP000644507">
    <property type="component" value="Unassembled WGS sequence"/>
</dbReference>
<protein>
    <recommendedName>
        <fullName evidence="6">Protein kinase domain-containing protein</fullName>
    </recommendedName>
</protein>
<evidence type="ECO:0000259" key="6">
    <source>
        <dbReference type="PROSITE" id="PS50011"/>
    </source>
</evidence>
<accession>A0A918WIA4</accession>
<organism evidence="7 8">
    <name type="scientific">Roseibacillus persicicus</name>
    <dbReference type="NCBI Taxonomy" id="454148"/>
    <lineage>
        <taxon>Bacteria</taxon>
        <taxon>Pseudomonadati</taxon>
        <taxon>Verrucomicrobiota</taxon>
        <taxon>Verrucomicrobiia</taxon>
        <taxon>Verrucomicrobiales</taxon>
        <taxon>Verrucomicrobiaceae</taxon>
        <taxon>Roseibacillus</taxon>
    </lineage>
</organism>
<keyword evidence="8" id="KW-1185">Reference proteome</keyword>
<evidence type="ECO:0000256" key="1">
    <source>
        <dbReference type="ARBA" id="ARBA00022679"/>
    </source>
</evidence>
<feature type="coiled-coil region" evidence="5">
    <location>
        <begin position="363"/>
        <end position="397"/>
    </location>
</feature>
<dbReference type="PROSITE" id="PS50011">
    <property type="entry name" value="PROTEIN_KINASE_DOM"/>
    <property type="match status" value="1"/>
</dbReference>
<dbReference type="PANTHER" id="PTHR43289:SF6">
    <property type="entry name" value="SERINE_THREONINE-PROTEIN KINASE NEKL-3"/>
    <property type="match status" value="1"/>
</dbReference>
<dbReference type="GO" id="GO:0004674">
    <property type="term" value="F:protein serine/threonine kinase activity"/>
    <property type="evidence" value="ECO:0007669"/>
    <property type="project" value="TreeGrafter"/>
</dbReference>
<reference evidence="7" key="2">
    <citation type="submission" date="2020-09" db="EMBL/GenBank/DDBJ databases">
        <authorList>
            <person name="Sun Q."/>
            <person name="Kim S."/>
        </authorList>
    </citation>
    <scope>NUCLEOTIDE SEQUENCE</scope>
    <source>
        <strain evidence="7">KCTC 12988</strain>
    </source>
</reference>
<evidence type="ECO:0000256" key="2">
    <source>
        <dbReference type="ARBA" id="ARBA00022741"/>
    </source>
</evidence>
<sequence>MPPSSQFVDLYDLADQVEPATERQLELSPLYQALKSSKIRYTRWESIGIGGMKEVFRVQDQQMERLVALARPKKGFQPERYDAFLREAHITARLDHPNIIKLFDMGIDEQERPYFTMEFKRGQSLRAILKSLKTNKEDSPSYSRTRLLTIFVRVCEAVSYAHSRHVLHLDLKPENIQVGPFGEVQVCDWGMGEIEHGESEEHLSEALLDPDLYGGQLDPAIKGTPGYMAPEQENPMAPKTPQNDIFALGCILYELVTLRTPSHRDKTPPISPALAAIVSKACAQKPLERYESVEELLDDVNLHLTGRSPKVEQAGFFREARLFYRRNKISSLVALGSCIVLLGAGLWFTQQLRVSYKAKTAALAQSKLALNSARREKQEADLARKNAEEALMKYQQEREFSSLLIDRQSESVLDGTLLLIDNLVMHEAVSLTALDNAMEEMDKVLATNPPANERLWTLKAYTLFMQQRFAETEPFYQIREGDQSDLRNLAREFAPKLGENGLLPVDDFLDLLTRLAKNDDDVPPKRDRSPFMEKLVIYDSLRRNNQEETARIIEHLLRISNKYWTTGLWDYDLEENALTVQGDHLYTFYRPRVPHRNSAYPNLCLLRLLHPKSLTLKTKNLRGYKQLTGLDLQKLDIRQGPQAPLTPLLGMKSLQELVVEEGQFTAEELGVLPDSVRIIEVKPATGIVP</sequence>
<dbReference type="CDD" id="cd14014">
    <property type="entry name" value="STKc_PknB_like"/>
    <property type="match status" value="1"/>
</dbReference>
<dbReference type="RefSeq" id="WP_189569195.1">
    <property type="nucleotide sequence ID" value="NZ_BMXI01000005.1"/>
</dbReference>
<dbReference type="EMBL" id="BMXI01000005">
    <property type="protein sequence ID" value="GHC50103.1"/>
    <property type="molecule type" value="Genomic_DNA"/>
</dbReference>
<dbReference type="Pfam" id="PF00069">
    <property type="entry name" value="Pkinase"/>
    <property type="match status" value="1"/>
</dbReference>
<keyword evidence="5" id="KW-0175">Coiled coil</keyword>
<name>A0A918WIA4_9BACT</name>
<keyword evidence="1" id="KW-0808">Transferase</keyword>
<keyword evidence="4" id="KW-0067">ATP-binding</keyword>
<keyword evidence="2" id="KW-0547">Nucleotide-binding</keyword>
<evidence type="ECO:0000256" key="5">
    <source>
        <dbReference type="SAM" id="Coils"/>
    </source>
</evidence>
<dbReference type="SMART" id="SM00220">
    <property type="entry name" value="S_TKc"/>
    <property type="match status" value="1"/>
</dbReference>
<reference evidence="7" key="1">
    <citation type="journal article" date="2014" name="Int. J. Syst. Evol. Microbiol.">
        <title>Complete genome sequence of Corynebacterium casei LMG S-19264T (=DSM 44701T), isolated from a smear-ripened cheese.</title>
        <authorList>
            <consortium name="US DOE Joint Genome Institute (JGI-PGF)"/>
            <person name="Walter F."/>
            <person name="Albersmeier A."/>
            <person name="Kalinowski J."/>
            <person name="Ruckert C."/>
        </authorList>
    </citation>
    <scope>NUCLEOTIDE SEQUENCE</scope>
    <source>
        <strain evidence="7">KCTC 12988</strain>
    </source>
</reference>
<dbReference type="GO" id="GO:0005524">
    <property type="term" value="F:ATP binding"/>
    <property type="evidence" value="ECO:0007669"/>
    <property type="project" value="UniProtKB-KW"/>
</dbReference>
<dbReference type="AlphaFoldDB" id="A0A918WIA4"/>
<evidence type="ECO:0000313" key="7">
    <source>
        <dbReference type="EMBL" id="GHC50103.1"/>
    </source>
</evidence>